<dbReference type="SUPFAM" id="SSF51126">
    <property type="entry name" value="Pectin lyase-like"/>
    <property type="match status" value="1"/>
</dbReference>
<dbReference type="Proteomes" id="UP001418222">
    <property type="component" value="Unassembled WGS sequence"/>
</dbReference>
<keyword evidence="3 4" id="KW-0326">Glycosidase</keyword>
<keyword evidence="6" id="KW-1185">Reference proteome</keyword>
<protein>
    <submittedName>
        <fullName evidence="5">Polygalacturonase</fullName>
    </submittedName>
</protein>
<proteinExistence type="inferred from homology"/>
<dbReference type="InterPro" id="IPR006626">
    <property type="entry name" value="PbH1"/>
</dbReference>
<dbReference type="InterPro" id="IPR000743">
    <property type="entry name" value="Glyco_hydro_28"/>
</dbReference>
<dbReference type="SMART" id="SM00710">
    <property type="entry name" value="PbH1"/>
    <property type="match status" value="4"/>
</dbReference>
<evidence type="ECO:0000256" key="4">
    <source>
        <dbReference type="RuleBase" id="RU361169"/>
    </source>
</evidence>
<sequence>MHTNADSSSNVCIEDNFMSTGDDLVAVKSGWDEYGIAYGRPSSNITIRRLSGSSPFAGVAIGSETSGGIENVLVEHVTVSNTGTGIHIKTNKGRGGYIRNITVSNINLNTVRTGIKIAGDVGDHPDKNFNPNAFPVVDGLTLKDVWGDNVQLPGLIRGLKNSPFTRICLSNIKFENFKQQGDPWKCEDVSGYSMEVQPLPCTELASPYGPNLLIHGLPPGFLKSRCNV</sequence>
<dbReference type="Gene3D" id="2.160.20.10">
    <property type="entry name" value="Single-stranded right-handed beta-helix, Pectin lyase-like"/>
    <property type="match status" value="1"/>
</dbReference>
<name>A0AAP0B7V4_9ASPA</name>
<evidence type="ECO:0000313" key="5">
    <source>
        <dbReference type="EMBL" id="KAK8931380.1"/>
    </source>
</evidence>
<accession>A0AAP0B7V4</accession>
<dbReference type="GO" id="GO:0005975">
    <property type="term" value="P:carbohydrate metabolic process"/>
    <property type="evidence" value="ECO:0007669"/>
    <property type="project" value="InterPro"/>
</dbReference>
<comment type="caution">
    <text evidence="5">The sequence shown here is derived from an EMBL/GenBank/DDBJ whole genome shotgun (WGS) entry which is preliminary data.</text>
</comment>
<evidence type="ECO:0000313" key="6">
    <source>
        <dbReference type="Proteomes" id="UP001418222"/>
    </source>
</evidence>
<dbReference type="AlphaFoldDB" id="A0AAP0B7V4"/>
<dbReference type="InterPro" id="IPR011050">
    <property type="entry name" value="Pectin_lyase_fold/virulence"/>
</dbReference>
<dbReference type="InterPro" id="IPR051801">
    <property type="entry name" value="GH28_Enzymes"/>
</dbReference>
<reference evidence="5 6" key="1">
    <citation type="journal article" date="2022" name="Nat. Plants">
        <title>Genomes of leafy and leafless Platanthera orchids illuminate the evolution of mycoheterotrophy.</title>
        <authorList>
            <person name="Li M.H."/>
            <person name="Liu K.W."/>
            <person name="Li Z."/>
            <person name="Lu H.C."/>
            <person name="Ye Q.L."/>
            <person name="Zhang D."/>
            <person name="Wang J.Y."/>
            <person name="Li Y.F."/>
            <person name="Zhong Z.M."/>
            <person name="Liu X."/>
            <person name="Yu X."/>
            <person name="Liu D.K."/>
            <person name="Tu X.D."/>
            <person name="Liu B."/>
            <person name="Hao Y."/>
            <person name="Liao X.Y."/>
            <person name="Jiang Y.T."/>
            <person name="Sun W.H."/>
            <person name="Chen J."/>
            <person name="Chen Y.Q."/>
            <person name="Ai Y."/>
            <person name="Zhai J.W."/>
            <person name="Wu S.S."/>
            <person name="Zhou Z."/>
            <person name="Hsiao Y.Y."/>
            <person name="Wu W.L."/>
            <person name="Chen Y.Y."/>
            <person name="Lin Y.F."/>
            <person name="Hsu J.L."/>
            <person name="Li C.Y."/>
            <person name="Wang Z.W."/>
            <person name="Zhao X."/>
            <person name="Zhong W.Y."/>
            <person name="Ma X.K."/>
            <person name="Ma L."/>
            <person name="Huang J."/>
            <person name="Chen G.Z."/>
            <person name="Huang M.Z."/>
            <person name="Huang L."/>
            <person name="Peng D.H."/>
            <person name="Luo Y.B."/>
            <person name="Zou S.Q."/>
            <person name="Chen S.P."/>
            <person name="Lan S."/>
            <person name="Tsai W.C."/>
            <person name="Van de Peer Y."/>
            <person name="Liu Z.J."/>
        </authorList>
    </citation>
    <scope>NUCLEOTIDE SEQUENCE [LARGE SCALE GENOMIC DNA]</scope>
    <source>
        <strain evidence="5">Lor287</strain>
    </source>
</reference>
<dbReference type="InterPro" id="IPR012334">
    <property type="entry name" value="Pectin_lyas_fold"/>
</dbReference>
<dbReference type="Pfam" id="PF00295">
    <property type="entry name" value="Glyco_hydro_28"/>
    <property type="match status" value="1"/>
</dbReference>
<organism evidence="5 6">
    <name type="scientific">Platanthera zijinensis</name>
    <dbReference type="NCBI Taxonomy" id="2320716"/>
    <lineage>
        <taxon>Eukaryota</taxon>
        <taxon>Viridiplantae</taxon>
        <taxon>Streptophyta</taxon>
        <taxon>Embryophyta</taxon>
        <taxon>Tracheophyta</taxon>
        <taxon>Spermatophyta</taxon>
        <taxon>Magnoliopsida</taxon>
        <taxon>Liliopsida</taxon>
        <taxon>Asparagales</taxon>
        <taxon>Orchidaceae</taxon>
        <taxon>Orchidoideae</taxon>
        <taxon>Orchideae</taxon>
        <taxon>Orchidinae</taxon>
        <taxon>Platanthera</taxon>
    </lineage>
</organism>
<dbReference type="GO" id="GO:0004650">
    <property type="term" value="F:polygalacturonase activity"/>
    <property type="evidence" value="ECO:0007669"/>
    <property type="project" value="InterPro"/>
</dbReference>
<evidence type="ECO:0000256" key="1">
    <source>
        <dbReference type="ARBA" id="ARBA00008834"/>
    </source>
</evidence>
<keyword evidence="2 4" id="KW-0378">Hydrolase</keyword>
<dbReference type="PANTHER" id="PTHR31339">
    <property type="entry name" value="PECTIN LYASE-RELATED"/>
    <property type="match status" value="1"/>
</dbReference>
<dbReference type="EMBL" id="JBBWWQ010000014">
    <property type="protein sequence ID" value="KAK8931380.1"/>
    <property type="molecule type" value="Genomic_DNA"/>
</dbReference>
<evidence type="ECO:0000256" key="3">
    <source>
        <dbReference type="ARBA" id="ARBA00023295"/>
    </source>
</evidence>
<evidence type="ECO:0000256" key="2">
    <source>
        <dbReference type="ARBA" id="ARBA00022801"/>
    </source>
</evidence>
<dbReference type="PANTHER" id="PTHR31339:SF3">
    <property type="entry name" value="PECTIN LYASE-LIKE SUPERFAMILY PROTEIN"/>
    <property type="match status" value="1"/>
</dbReference>
<gene>
    <name evidence="5" type="ORF">KSP39_PZI016153</name>
</gene>
<comment type="similarity">
    <text evidence="1 4">Belongs to the glycosyl hydrolase 28 family.</text>
</comment>